<dbReference type="InterPro" id="IPR011502">
    <property type="entry name" value="Nucleoporin_Nup85"/>
</dbReference>
<dbReference type="Proteomes" id="UP000694546">
    <property type="component" value="Chromosome 2"/>
</dbReference>
<comment type="similarity">
    <text evidence="2 10">Belongs to the nucleoporin Nup85 family.</text>
</comment>
<sequence>MEELDVEPTTTNIPASEGNHLGFVWGPGDILVYDTIYKSSGSVGTCSSFIHEVRKDEDIYSPILRKLFNESHHIFVGLQTIREDLPNKNKKTQETLGRYACLIWNLCEVLFIDAAPGGSLLLHLLDWVRLHKADVDEKAQEVLQSESPTEHHGYWDVVLSYLMQGRMDEARQMLVKWGVLKPAARSMYKQMDNLLSKMPVYNPGGSQTLTEFDVKWRHWHDMVDHSLQDNSFASDPNLELICKILMGDEDAILEQKDLLSTWYHFLVTRLLFSHPTVKPTELHYYAQSCLAMFDSRSAPEPLDSILLAAFEFDIHQVIKDCSIALNNWWFVAHLTDLLDHCNLLQSHNLHFGSNLREFLLLEYASGLFTHHSLWQLAVDYFDHCPEFGRVYLEQQIEHVPLDTERKALKVLRICEQRQMSEQVRSICKIMAKRALRNNRLGSALSWSIRAKDAAFATLISERFLQDYCARGTFSDLDLIDNLGPAMLLSDRLTFLGKYREFHKLYGENRFSDAATLLLSLMTAQIAPRSFWMTLLTDALPLLEQKEVRLPPKVNERNTWEPEMSSLYNLHQKKVLSTINWLVNVDV</sequence>
<evidence type="ECO:0000256" key="4">
    <source>
        <dbReference type="ARBA" id="ARBA00022448"/>
    </source>
</evidence>
<evidence type="ECO:0000256" key="8">
    <source>
        <dbReference type="ARBA" id="ARBA00023132"/>
    </source>
</evidence>
<dbReference type="GO" id="GO:0006606">
    <property type="term" value="P:protein import into nucleus"/>
    <property type="evidence" value="ECO:0007669"/>
    <property type="project" value="TreeGrafter"/>
</dbReference>
<evidence type="ECO:0000256" key="9">
    <source>
        <dbReference type="ARBA" id="ARBA00023242"/>
    </source>
</evidence>
<dbReference type="GO" id="GO:0031965">
    <property type="term" value="C:nuclear membrane"/>
    <property type="evidence" value="ECO:0007669"/>
    <property type="project" value="UniProtKB-UniRule"/>
</dbReference>
<gene>
    <name evidence="11" type="primary">NUP85</name>
</gene>
<dbReference type="GO" id="GO:0031080">
    <property type="term" value="C:nuclear pore outer ring"/>
    <property type="evidence" value="ECO:0007669"/>
    <property type="project" value="TreeGrafter"/>
</dbReference>
<evidence type="ECO:0000256" key="1">
    <source>
        <dbReference type="ARBA" id="ARBA00004567"/>
    </source>
</evidence>
<dbReference type="Ensembl" id="ENSGMOT00000068184.1">
    <property type="protein sequence ID" value="ENSGMOP00000067343.1"/>
    <property type="gene ID" value="ENSGMOG00000004717.2"/>
</dbReference>
<evidence type="ECO:0000256" key="3">
    <source>
        <dbReference type="ARBA" id="ARBA00017729"/>
    </source>
</evidence>
<dbReference type="GO" id="GO:0045893">
    <property type="term" value="P:positive regulation of DNA-templated transcription"/>
    <property type="evidence" value="ECO:0007669"/>
    <property type="project" value="TreeGrafter"/>
</dbReference>
<dbReference type="GeneTree" id="ENSGT00390000000204"/>
<keyword evidence="7 10" id="KW-0811">Translocation</keyword>
<keyword evidence="4 10" id="KW-0813">Transport</keyword>
<protein>
    <recommendedName>
        <fullName evidence="3 10">Nuclear pore complex protein Nup85</fullName>
    </recommendedName>
</protein>
<keyword evidence="12" id="KW-1185">Reference proteome</keyword>
<organism evidence="11 12">
    <name type="scientific">Gadus morhua</name>
    <name type="common">Atlantic cod</name>
    <dbReference type="NCBI Taxonomy" id="8049"/>
    <lineage>
        <taxon>Eukaryota</taxon>
        <taxon>Metazoa</taxon>
        <taxon>Chordata</taxon>
        <taxon>Craniata</taxon>
        <taxon>Vertebrata</taxon>
        <taxon>Euteleostomi</taxon>
        <taxon>Actinopterygii</taxon>
        <taxon>Neopterygii</taxon>
        <taxon>Teleostei</taxon>
        <taxon>Neoteleostei</taxon>
        <taxon>Acanthomorphata</taxon>
        <taxon>Zeiogadaria</taxon>
        <taxon>Gadariae</taxon>
        <taxon>Gadiformes</taxon>
        <taxon>Gadoidei</taxon>
        <taxon>Gadidae</taxon>
        <taxon>Gadus</taxon>
    </lineage>
</organism>
<keyword evidence="10" id="KW-0472">Membrane</keyword>
<comment type="subunit">
    <text evidence="10">Component of the nuclear pore complex (NPC).</text>
</comment>
<evidence type="ECO:0000256" key="5">
    <source>
        <dbReference type="ARBA" id="ARBA00022816"/>
    </source>
</evidence>
<dbReference type="Pfam" id="PF07575">
    <property type="entry name" value="Nucleopor_Nup85"/>
    <property type="match status" value="1"/>
</dbReference>
<dbReference type="GO" id="GO:0017056">
    <property type="term" value="F:structural constituent of nuclear pore"/>
    <property type="evidence" value="ECO:0007669"/>
    <property type="project" value="TreeGrafter"/>
</dbReference>
<reference evidence="11" key="1">
    <citation type="submission" date="2025-08" db="UniProtKB">
        <authorList>
            <consortium name="Ensembl"/>
        </authorList>
    </citation>
    <scope>IDENTIFICATION</scope>
</reference>
<evidence type="ECO:0000256" key="10">
    <source>
        <dbReference type="RuleBase" id="RU365073"/>
    </source>
</evidence>
<evidence type="ECO:0000256" key="2">
    <source>
        <dbReference type="ARBA" id="ARBA00005573"/>
    </source>
</evidence>
<dbReference type="AlphaFoldDB" id="A0A8C5CUN1"/>
<evidence type="ECO:0000256" key="7">
    <source>
        <dbReference type="ARBA" id="ARBA00023010"/>
    </source>
</evidence>
<dbReference type="PANTHER" id="PTHR13373:SF21">
    <property type="entry name" value="NUCLEAR PORE COMPLEX PROTEIN NUP85"/>
    <property type="match status" value="1"/>
</dbReference>
<keyword evidence="8 10" id="KW-0906">Nuclear pore complex</keyword>
<keyword evidence="9 10" id="KW-0539">Nucleus</keyword>
<dbReference type="GO" id="GO:0006406">
    <property type="term" value="P:mRNA export from nucleus"/>
    <property type="evidence" value="ECO:0007669"/>
    <property type="project" value="TreeGrafter"/>
</dbReference>
<reference evidence="11" key="2">
    <citation type="submission" date="2025-09" db="UniProtKB">
        <authorList>
            <consortium name="Ensembl"/>
        </authorList>
    </citation>
    <scope>IDENTIFICATION</scope>
</reference>
<evidence type="ECO:0000256" key="6">
    <source>
        <dbReference type="ARBA" id="ARBA00022927"/>
    </source>
</evidence>
<name>A0A8C5CUN1_GADMO</name>
<proteinExistence type="inferred from homology"/>
<accession>A0A8C5CUN1</accession>
<dbReference type="PANTHER" id="PTHR13373">
    <property type="entry name" value="FROUNT PROTEIN-RELATED"/>
    <property type="match status" value="1"/>
</dbReference>
<comment type="function">
    <text evidence="10">Functions as a component of the nuclear pore complex (NPC).</text>
</comment>
<evidence type="ECO:0000313" key="12">
    <source>
        <dbReference type="Proteomes" id="UP000694546"/>
    </source>
</evidence>
<keyword evidence="6 10" id="KW-0653">Protein transport</keyword>
<evidence type="ECO:0000313" key="11">
    <source>
        <dbReference type="Ensembl" id="ENSGMOP00000067343.1"/>
    </source>
</evidence>
<comment type="subcellular location">
    <subcellularLocation>
        <location evidence="1 10">Nucleus</location>
        <location evidence="1 10">Nuclear pore complex</location>
    </subcellularLocation>
</comment>
<keyword evidence="5 10" id="KW-0509">mRNA transport</keyword>